<dbReference type="Gene3D" id="3.60.21.10">
    <property type="match status" value="1"/>
</dbReference>
<keyword evidence="9" id="KW-0862">Zinc</keyword>
<keyword evidence="16" id="KW-1185">Reference proteome</keyword>
<comment type="subcellular location">
    <subcellularLocation>
        <location evidence="4">Nucleus</location>
    </subcellularLocation>
</comment>
<dbReference type="Pfam" id="PF05011">
    <property type="entry name" value="DBR1"/>
    <property type="match status" value="1"/>
</dbReference>
<dbReference type="GO" id="GO:0008419">
    <property type="term" value="F:RNA lariat debranching enzyme activity"/>
    <property type="evidence" value="ECO:0007669"/>
    <property type="project" value="TreeGrafter"/>
</dbReference>
<keyword evidence="11" id="KW-0464">Manganese</keyword>
<dbReference type="GO" id="GO:0005634">
    <property type="term" value="C:nucleus"/>
    <property type="evidence" value="ECO:0007669"/>
    <property type="project" value="UniProtKB-SubCell"/>
</dbReference>
<feature type="compositionally biased region" description="Polar residues" evidence="13">
    <location>
        <begin position="282"/>
        <end position="294"/>
    </location>
</feature>
<dbReference type="GO" id="GO:0000398">
    <property type="term" value="P:mRNA splicing, via spliceosome"/>
    <property type="evidence" value="ECO:0007669"/>
    <property type="project" value="TreeGrafter"/>
</dbReference>
<dbReference type="Pfam" id="PF00149">
    <property type="entry name" value="Metallophos"/>
    <property type="match status" value="1"/>
</dbReference>
<dbReference type="AlphaFoldDB" id="A0A0B7NCC0"/>
<reference evidence="15 16" key="1">
    <citation type="submission" date="2014-09" db="EMBL/GenBank/DDBJ databases">
        <authorList>
            <person name="Ellenberger Sabrina"/>
        </authorList>
    </citation>
    <scope>NUCLEOTIDE SEQUENCE [LARGE SCALE GENOMIC DNA]</scope>
    <source>
        <strain evidence="15 16">CBS 412.66</strain>
    </source>
</reference>
<dbReference type="InterPro" id="IPR029052">
    <property type="entry name" value="Metallo-depent_PP-like"/>
</dbReference>
<comment type="cofactor">
    <cofactor evidence="2">
        <name>Zn(2+)</name>
        <dbReference type="ChEBI" id="CHEBI:29105"/>
    </cofactor>
</comment>
<evidence type="ECO:0000256" key="1">
    <source>
        <dbReference type="ARBA" id="ARBA00001936"/>
    </source>
</evidence>
<name>A0A0B7NCC0_9FUNG</name>
<keyword evidence="8" id="KW-0378">Hydrolase</keyword>
<evidence type="ECO:0000313" key="16">
    <source>
        <dbReference type="Proteomes" id="UP000054107"/>
    </source>
</evidence>
<evidence type="ECO:0000256" key="11">
    <source>
        <dbReference type="ARBA" id="ARBA00023211"/>
    </source>
</evidence>
<evidence type="ECO:0000256" key="4">
    <source>
        <dbReference type="ARBA" id="ARBA00004123"/>
    </source>
</evidence>
<dbReference type="PANTHER" id="PTHR12849">
    <property type="entry name" value="RNA LARIAT DEBRANCHING ENZYME"/>
    <property type="match status" value="1"/>
</dbReference>
<comment type="cofactor">
    <cofactor evidence="3">
        <name>Fe(2+)</name>
        <dbReference type="ChEBI" id="CHEBI:29033"/>
    </cofactor>
</comment>
<evidence type="ECO:0000256" key="7">
    <source>
        <dbReference type="ARBA" id="ARBA00022723"/>
    </source>
</evidence>
<evidence type="ECO:0000313" key="15">
    <source>
        <dbReference type="EMBL" id="CEP15081.1"/>
    </source>
</evidence>
<evidence type="ECO:0000256" key="2">
    <source>
        <dbReference type="ARBA" id="ARBA00001947"/>
    </source>
</evidence>
<evidence type="ECO:0000256" key="8">
    <source>
        <dbReference type="ARBA" id="ARBA00022801"/>
    </source>
</evidence>
<evidence type="ECO:0000256" key="13">
    <source>
        <dbReference type="SAM" id="MobiDB-lite"/>
    </source>
</evidence>
<proteinExistence type="inferred from homology"/>
<feature type="domain" description="Lariat debranching enzyme C-terminal" evidence="14">
    <location>
        <begin position="296"/>
        <end position="437"/>
    </location>
</feature>
<keyword evidence="7" id="KW-0479">Metal-binding</keyword>
<dbReference type="STRING" id="35722.A0A0B7NCC0"/>
<dbReference type="InterPro" id="IPR007708">
    <property type="entry name" value="DBR1_C"/>
</dbReference>
<comment type="similarity">
    <text evidence="5">Belongs to the lariat debranching enzyme family.</text>
</comment>
<comment type="cofactor">
    <cofactor evidence="1">
        <name>Mn(2+)</name>
        <dbReference type="ChEBI" id="CHEBI:29035"/>
    </cofactor>
</comment>
<dbReference type="InterPro" id="IPR041816">
    <property type="entry name" value="Dbr1_N"/>
</dbReference>
<dbReference type="SMART" id="SM01124">
    <property type="entry name" value="DBR1"/>
    <property type="match status" value="1"/>
</dbReference>
<accession>A0A0B7NCC0</accession>
<keyword evidence="6" id="KW-0507">mRNA processing</keyword>
<dbReference type="GO" id="GO:0046872">
    <property type="term" value="F:metal ion binding"/>
    <property type="evidence" value="ECO:0007669"/>
    <property type="project" value="UniProtKB-KW"/>
</dbReference>
<evidence type="ECO:0000256" key="12">
    <source>
        <dbReference type="ARBA" id="ARBA00023242"/>
    </source>
</evidence>
<sequence length="524" mass="60524">MKIAIEGCCHGQLDEIYGSIRLVEQRENCKIDLVLICGDFQSLRNEADTECMAVPDKYKELGTFWKYYSGKVQAPYPTIFIGGNHEASNYLWELYHGGWVCDNIYYLGHAGIINFGGLRIGGISGIAKENHYEKGHYETSPYNRSDVRSVYHVREYDVKKLLQVQEPLDVFLSHDWPRGVERYGNLGHLMNIKQYFVQEIMTNRLGSHPNELLLSKLQPAYWFSAHLHVHYAAIVDHDMWKNGVYPAKTQEILNGSRQQQQQQHANPDEINVSLSDDDSTQKDTALSQSTETKAIQQPSKVTKFLSLDKCLPRRQFLQIIDIPSPNDATGDYDFYYDMEWLSITRAMHPYLSTVHQQARLPSDEDLRVKIDRERTYLEQKAETRTLDLKIPHNFEPTAPSFDPNMQHDRQQIVDYQHPFLNPQTIQFCKEIDIDNKINANCRQRVEQHPQQTLINPDAKDSIPGTGSNVIQVEATFIDSELQPTKRIRTEEIESEIVIDNDEFFTSAMMIGRDALLREALFIHL</sequence>
<evidence type="ECO:0000256" key="5">
    <source>
        <dbReference type="ARBA" id="ARBA00006045"/>
    </source>
</evidence>
<evidence type="ECO:0000256" key="10">
    <source>
        <dbReference type="ARBA" id="ARBA00023004"/>
    </source>
</evidence>
<protein>
    <recommendedName>
        <fullName evidence="14">Lariat debranching enzyme C-terminal domain-containing protein</fullName>
    </recommendedName>
</protein>
<feature type="compositionally biased region" description="Polar residues" evidence="13">
    <location>
        <begin position="254"/>
        <end position="265"/>
    </location>
</feature>
<organism evidence="15 16">
    <name type="scientific">Parasitella parasitica</name>
    <dbReference type="NCBI Taxonomy" id="35722"/>
    <lineage>
        <taxon>Eukaryota</taxon>
        <taxon>Fungi</taxon>
        <taxon>Fungi incertae sedis</taxon>
        <taxon>Mucoromycota</taxon>
        <taxon>Mucoromycotina</taxon>
        <taxon>Mucoromycetes</taxon>
        <taxon>Mucorales</taxon>
        <taxon>Mucorineae</taxon>
        <taxon>Mucoraceae</taxon>
        <taxon>Parasitella</taxon>
    </lineage>
</organism>
<evidence type="ECO:0000256" key="3">
    <source>
        <dbReference type="ARBA" id="ARBA00001954"/>
    </source>
</evidence>
<dbReference type="PANTHER" id="PTHR12849:SF0">
    <property type="entry name" value="LARIAT DEBRANCHING ENZYME"/>
    <property type="match status" value="1"/>
</dbReference>
<dbReference type="CDD" id="cd00844">
    <property type="entry name" value="MPP_Dbr1_N"/>
    <property type="match status" value="1"/>
</dbReference>
<dbReference type="Proteomes" id="UP000054107">
    <property type="component" value="Unassembled WGS sequence"/>
</dbReference>
<gene>
    <name evidence="15" type="primary">PARPA_09282.1 scaffold 36060</name>
</gene>
<dbReference type="InterPro" id="IPR004843">
    <property type="entry name" value="Calcineurin-like_PHP"/>
</dbReference>
<evidence type="ECO:0000256" key="6">
    <source>
        <dbReference type="ARBA" id="ARBA00022664"/>
    </source>
</evidence>
<keyword evidence="10" id="KW-0408">Iron</keyword>
<dbReference type="SUPFAM" id="SSF56300">
    <property type="entry name" value="Metallo-dependent phosphatases"/>
    <property type="match status" value="1"/>
</dbReference>
<dbReference type="OrthoDB" id="407609at2759"/>
<dbReference type="FunFam" id="3.60.21.10:FF:000035">
    <property type="entry name" value="Lariat debranching enzyme"/>
    <property type="match status" value="1"/>
</dbReference>
<dbReference type="EMBL" id="LN731879">
    <property type="protein sequence ID" value="CEP15081.1"/>
    <property type="molecule type" value="Genomic_DNA"/>
</dbReference>
<feature type="region of interest" description="Disordered" evidence="13">
    <location>
        <begin position="254"/>
        <end position="294"/>
    </location>
</feature>
<evidence type="ECO:0000256" key="9">
    <source>
        <dbReference type="ARBA" id="ARBA00022833"/>
    </source>
</evidence>
<evidence type="ECO:0000259" key="14">
    <source>
        <dbReference type="SMART" id="SM01124"/>
    </source>
</evidence>
<keyword evidence="12" id="KW-0539">Nucleus</keyword>